<reference evidence="2 3" key="1">
    <citation type="submission" date="2018-12" db="EMBL/GenBank/DDBJ databases">
        <title>Complete genome sequence of Streptomyces ficellus NRRL8067, the producer of ficellomycin, feldamycin and nojirimycin.</title>
        <authorList>
            <person name="Zhang H."/>
            <person name="Yue R."/>
            <person name="Liu Y."/>
            <person name="Li M."/>
            <person name="Mu H."/>
            <person name="Zhang J."/>
        </authorList>
    </citation>
    <scope>NUCLEOTIDE SEQUENCE [LARGE SCALE GENOMIC DNA]</scope>
    <source>
        <strain evidence="2 3">NRRL 8067</strain>
    </source>
</reference>
<dbReference type="Proteomes" id="UP000422572">
    <property type="component" value="Chromosome"/>
</dbReference>
<keyword evidence="1" id="KW-0812">Transmembrane</keyword>
<dbReference type="KEGG" id="sfic:EIZ62_21000"/>
<dbReference type="RefSeq" id="WP_156694149.1">
    <property type="nucleotide sequence ID" value="NZ_CP034279.1"/>
</dbReference>
<organism evidence="2 3">
    <name type="scientific">Streptomyces ficellus</name>
    <dbReference type="NCBI Taxonomy" id="1977088"/>
    <lineage>
        <taxon>Bacteria</taxon>
        <taxon>Bacillati</taxon>
        <taxon>Actinomycetota</taxon>
        <taxon>Actinomycetes</taxon>
        <taxon>Kitasatosporales</taxon>
        <taxon>Streptomycetaceae</taxon>
        <taxon>Streptomyces</taxon>
    </lineage>
</organism>
<proteinExistence type="predicted"/>
<keyword evidence="1" id="KW-0472">Membrane</keyword>
<name>A0A6I6F901_9ACTN</name>
<sequence length="79" mass="8452">MVRHPLTSPRTRPLRWLLIGLLCSFAGALLVTGVTLLLPDGAPAPLSDLGRTGVVLAVTGALCAVVYLRARRGRQRPPR</sequence>
<dbReference type="AlphaFoldDB" id="A0A6I6F901"/>
<protein>
    <submittedName>
        <fullName evidence="2">Uncharacterized protein</fullName>
    </submittedName>
</protein>
<keyword evidence="3" id="KW-1185">Reference proteome</keyword>
<evidence type="ECO:0000256" key="1">
    <source>
        <dbReference type="SAM" id="Phobius"/>
    </source>
</evidence>
<accession>A0A6I6F901</accession>
<feature type="transmembrane region" description="Helical" evidence="1">
    <location>
        <begin position="50"/>
        <end position="70"/>
    </location>
</feature>
<evidence type="ECO:0000313" key="3">
    <source>
        <dbReference type="Proteomes" id="UP000422572"/>
    </source>
</evidence>
<keyword evidence="1" id="KW-1133">Transmembrane helix</keyword>
<gene>
    <name evidence="2" type="ORF">EIZ62_21000</name>
</gene>
<feature type="transmembrane region" description="Helical" evidence="1">
    <location>
        <begin position="16"/>
        <end position="38"/>
    </location>
</feature>
<evidence type="ECO:0000313" key="2">
    <source>
        <dbReference type="EMBL" id="QGV80433.1"/>
    </source>
</evidence>
<dbReference type="EMBL" id="CP034279">
    <property type="protein sequence ID" value="QGV80433.1"/>
    <property type="molecule type" value="Genomic_DNA"/>
</dbReference>